<sequence length="341" mass="39196">MNKQYKLWFVFLISLLVALPSWAKLTPEQEVAKQKGILLYQQSRLNETTENYLLEAAEAGDVEAMVYLGIVMKVTMPLMASKWLEKAANQGDLYAMYQLSIDGAIWDQFGYTENTNKTDWKKKGTELSLERAKQGDPEAMHLYYKFTGDLNWLKKSADLGWLPAQEDITYQVDSGKPPFDKLTKPEQEELYRQYRDRAIANGSLKIKYDTFLGYNSKFQSHFYIDHSTAQRYLLELVEKSYLRAVKIYISVLNGDKDYKKLGVKPAPIKAYALTAFVLDSGINSLLSLEYYTEGVTTIDGRYIPPLTTEQIKQGYALKEQWAKTHPPLRNDNNKLTDINKP</sequence>
<dbReference type="EMBL" id="CP067393">
    <property type="protein sequence ID" value="QQP85052.1"/>
    <property type="molecule type" value="Genomic_DNA"/>
</dbReference>
<feature type="signal peptide" evidence="1">
    <location>
        <begin position="1"/>
        <end position="23"/>
    </location>
</feature>
<dbReference type="AlphaFoldDB" id="A0A974NER0"/>
<dbReference type="RefSeq" id="WP_201091178.1">
    <property type="nucleotide sequence ID" value="NZ_CP067393.1"/>
</dbReference>
<evidence type="ECO:0000313" key="3">
    <source>
        <dbReference type="Proteomes" id="UP000595278"/>
    </source>
</evidence>
<keyword evidence="1" id="KW-0732">Signal</keyword>
<proteinExistence type="predicted"/>
<dbReference type="InterPro" id="IPR011990">
    <property type="entry name" value="TPR-like_helical_dom_sf"/>
</dbReference>
<reference evidence="2 3" key="1">
    <citation type="submission" date="2021-01" db="EMBL/GenBank/DDBJ databases">
        <title>Entomomonas sp. F2A isolated from a house cricket (Acheta domesticus).</title>
        <authorList>
            <person name="Spergser J."/>
            <person name="Busse H.-J."/>
        </authorList>
    </citation>
    <scope>NUCLEOTIDE SEQUENCE [LARGE SCALE GENOMIC DNA]</scope>
    <source>
        <strain evidence="2 3">F2A</strain>
    </source>
</reference>
<organism evidence="2 3">
    <name type="scientific">Entomomonas asaccharolytica</name>
    <dbReference type="NCBI Taxonomy" id="2785331"/>
    <lineage>
        <taxon>Bacteria</taxon>
        <taxon>Pseudomonadati</taxon>
        <taxon>Pseudomonadota</taxon>
        <taxon>Gammaproteobacteria</taxon>
        <taxon>Pseudomonadales</taxon>
        <taxon>Pseudomonadaceae</taxon>
        <taxon>Entomomonas</taxon>
    </lineage>
</organism>
<dbReference type="KEGG" id="eaz:JHT90_11745"/>
<keyword evidence="3" id="KW-1185">Reference proteome</keyword>
<evidence type="ECO:0008006" key="4">
    <source>
        <dbReference type="Google" id="ProtNLM"/>
    </source>
</evidence>
<gene>
    <name evidence="2" type="ORF">JHT90_11745</name>
</gene>
<evidence type="ECO:0000313" key="2">
    <source>
        <dbReference type="EMBL" id="QQP85052.1"/>
    </source>
</evidence>
<evidence type="ECO:0000256" key="1">
    <source>
        <dbReference type="SAM" id="SignalP"/>
    </source>
</evidence>
<accession>A0A974NER0</accession>
<feature type="chain" id="PRO_5038076685" description="Sel1 repeat family protein" evidence="1">
    <location>
        <begin position="24"/>
        <end position="341"/>
    </location>
</feature>
<dbReference type="Gene3D" id="1.25.40.10">
    <property type="entry name" value="Tetratricopeptide repeat domain"/>
    <property type="match status" value="1"/>
</dbReference>
<protein>
    <recommendedName>
        <fullName evidence="4">Sel1 repeat family protein</fullName>
    </recommendedName>
</protein>
<dbReference type="Proteomes" id="UP000595278">
    <property type="component" value="Chromosome"/>
</dbReference>
<dbReference type="SUPFAM" id="SSF81901">
    <property type="entry name" value="HCP-like"/>
    <property type="match status" value="1"/>
</dbReference>
<name>A0A974NER0_9GAMM</name>